<dbReference type="SUPFAM" id="SSF56281">
    <property type="entry name" value="Metallo-hydrolase/oxidoreductase"/>
    <property type="match status" value="1"/>
</dbReference>
<evidence type="ECO:0000313" key="2">
    <source>
        <dbReference type="EMBL" id="KAF1046162.1"/>
    </source>
</evidence>
<gene>
    <name evidence="2" type="primary">gloC_2</name>
    <name evidence="2" type="ORF">GAK35_01139</name>
</gene>
<dbReference type="Pfam" id="PF00753">
    <property type="entry name" value="Lactamase_B"/>
    <property type="match status" value="1"/>
</dbReference>
<evidence type="ECO:0000259" key="1">
    <source>
        <dbReference type="SMART" id="SM00849"/>
    </source>
</evidence>
<dbReference type="PANTHER" id="PTHR42951:SF14">
    <property type="entry name" value="METALLO-BETA-LACTAMASE SUPERFAMILY PROTEIN"/>
    <property type="match status" value="1"/>
</dbReference>
<dbReference type="SMART" id="SM00849">
    <property type="entry name" value="Lactamase_B"/>
    <property type="match status" value="1"/>
</dbReference>
<dbReference type="InterPro" id="IPR036866">
    <property type="entry name" value="RibonucZ/Hydroxyglut_hydro"/>
</dbReference>
<dbReference type="InterPro" id="IPR050855">
    <property type="entry name" value="NDM-1-like"/>
</dbReference>
<sequence>MNAPALQVPSSIHVLERGWLSSNNVLFFGRDGVAMIDSGYVSHAEQTLTLVRHVLRERGAGKLDLLVNTHLHSDHCGGNAALQIAYGCRTAIPAAEADKVTHWDEDALSYRATGQRCPRFSHTDTVRHGDLLRLGDLDWQALAAPGHDPHSLIFHCAQEGILISADALWRNGFGIIFPELDGASGFAEARATLELIRTLDVKLVIPGHGAPFREVDDALEKALSRLDYLEADPLRNAHNGIKVLLKFLLLDKQRIPLEKLPAMMRDIPLLRIANECFMQMSDEDLARWSVAQLERAGAARSDGVFLLDA</sequence>
<dbReference type="PANTHER" id="PTHR42951">
    <property type="entry name" value="METALLO-BETA-LACTAMASE DOMAIN-CONTAINING"/>
    <property type="match status" value="1"/>
</dbReference>
<dbReference type="CDD" id="cd06262">
    <property type="entry name" value="metallo-hydrolase-like_MBL-fold"/>
    <property type="match status" value="1"/>
</dbReference>
<dbReference type="Proteomes" id="UP000462435">
    <property type="component" value="Unassembled WGS sequence"/>
</dbReference>
<comment type="caution">
    <text evidence="2">The sequence shown here is derived from an EMBL/GenBank/DDBJ whole genome shotgun (WGS) entry which is preliminary data.</text>
</comment>
<evidence type="ECO:0000313" key="3">
    <source>
        <dbReference type="Proteomes" id="UP000462435"/>
    </source>
</evidence>
<proteinExistence type="predicted"/>
<dbReference type="InterPro" id="IPR001279">
    <property type="entry name" value="Metallo-B-lactamas"/>
</dbReference>
<feature type="domain" description="Metallo-beta-lactamase" evidence="1">
    <location>
        <begin position="21"/>
        <end position="208"/>
    </location>
</feature>
<dbReference type="EMBL" id="WNDX01000023">
    <property type="protein sequence ID" value="KAF1046162.1"/>
    <property type="molecule type" value="Genomic_DNA"/>
</dbReference>
<dbReference type="AlphaFoldDB" id="A0A7V8FYP4"/>
<organism evidence="2 3">
    <name type="scientific">Herbaspirillum frisingense</name>
    <dbReference type="NCBI Taxonomy" id="92645"/>
    <lineage>
        <taxon>Bacteria</taxon>
        <taxon>Pseudomonadati</taxon>
        <taxon>Pseudomonadota</taxon>
        <taxon>Betaproteobacteria</taxon>
        <taxon>Burkholderiales</taxon>
        <taxon>Oxalobacteraceae</taxon>
        <taxon>Herbaspirillum</taxon>
    </lineage>
</organism>
<name>A0A7V8FYP4_9BURK</name>
<protein>
    <submittedName>
        <fullName evidence="2">Hydroxyacylglutathione hydrolase GloC</fullName>
    </submittedName>
</protein>
<keyword evidence="2" id="KW-0378">Hydrolase</keyword>
<dbReference type="GO" id="GO:0016787">
    <property type="term" value="F:hydrolase activity"/>
    <property type="evidence" value="ECO:0007669"/>
    <property type="project" value="UniProtKB-KW"/>
</dbReference>
<reference evidence="3" key="1">
    <citation type="journal article" date="2020" name="MBio">
        <title>Horizontal gene transfer to a defensive symbiont with a reduced genome amongst a multipartite beetle microbiome.</title>
        <authorList>
            <person name="Waterworth S.C."/>
            <person name="Florez L.V."/>
            <person name="Rees E.R."/>
            <person name="Hertweck C."/>
            <person name="Kaltenpoth M."/>
            <person name="Kwan J.C."/>
        </authorList>
    </citation>
    <scope>NUCLEOTIDE SEQUENCE [LARGE SCALE GENOMIC DNA]</scope>
</reference>
<accession>A0A7V8FYP4</accession>
<dbReference type="Gene3D" id="3.60.15.10">
    <property type="entry name" value="Ribonuclease Z/Hydroxyacylglutathione hydrolase-like"/>
    <property type="match status" value="1"/>
</dbReference>